<accession>A0A918KQ30</accession>
<dbReference type="Proteomes" id="UP000600865">
    <property type="component" value="Unassembled WGS sequence"/>
</dbReference>
<gene>
    <name evidence="2" type="ORF">GCM10011309_22210</name>
</gene>
<sequence length="124" mass="13902">MAHSSERNLAKTRFQIEDLQKRISVLVATREDLERQIRKLNDSVPEDEVDANAQKEGYVAYGSYAKSVIARKENLRRTLGDIGAQSGQLADELKVALDALDSFERIKARRLAAKAERAMARKSA</sequence>
<keyword evidence="1" id="KW-0175">Coiled coil</keyword>
<dbReference type="EMBL" id="BMYV01000002">
    <property type="protein sequence ID" value="GGX71566.1"/>
    <property type="molecule type" value="Genomic_DNA"/>
</dbReference>
<keyword evidence="3" id="KW-1185">Reference proteome</keyword>
<proteinExistence type="predicted"/>
<comment type="caution">
    <text evidence="2">The sequence shown here is derived from an EMBL/GenBank/DDBJ whole genome shotgun (WGS) entry which is preliminary data.</text>
</comment>
<evidence type="ECO:0000313" key="2">
    <source>
        <dbReference type="EMBL" id="GGX71566.1"/>
    </source>
</evidence>
<evidence type="ECO:0000313" key="3">
    <source>
        <dbReference type="Proteomes" id="UP000600865"/>
    </source>
</evidence>
<evidence type="ECO:0000256" key="1">
    <source>
        <dbReference type="SAM" id="Coils"/>
    </source>
</evidence>
<feature type="coiled-coil region" evidence="1">
    <location>
        <begin position="2"/>
        <end position="50"/>
    </location>
</feature>
<evidence type="ECO:0008006" key="4">
    <source>
        <dbReference type="Google" id="ProtNLM"/>
    </source>
</evidence>
<reference evidence="2 3" key="1">
    <citation type="journal article" date="2014" name="Int. J. Syst. Evol. Microbiol.">
        <title>Complete genome sequence of Corynebacterium casei LMG S-19264T (=DSM 44701T), isolated from a smear-ripened cheese.</title>
        <authorList>
            <consortium name="US DOE Joint Genome Institute (JGI-PGF)"/>
            <person name="Walter F."/>
            <person name="Albersmeier A."/>
            <person name="Kalinowski J."/>
            <person name="Ruckert C."/>
        </authorList>
    </citation>
    <scope>NUCLEOTIDE SEQUENCE [LARGE SCALE GENOMIC DNA]</scope>
    <source>
        <strain evidence="2 3">KCTC 23968</strain>
    </source>
</reference>
<dbReference type="RefSeq" id="WP_189585752.1">
    <property type="nucleotide sequence ID" value="NZ_BMYV01000002.1"/>
</dbReference>
<organism evidence="2 3">
    <name type="scientific">Litorimonas cladophorae</name>
    <dbReference type="NCBI Taxonomy" id="1220491"/>
    <lineage>
        <taxon>Bacteria</taxon>
        <taxon>Pseudomonadati</taxon>
        <taxon>Pseudomonadota</taxon>
        <taxon>Alphaproteobacteria</taxon>
        <taxon>Maricaulales</taxon>
        <taxon>Robiginitomaculaceae</taxon>
    </lineage>
</organism>
<name>A0A918KQ30_9PROT</name>
<protein>
    <recommendedName>
        <fullName evidence="4">Flagellar export protein FliJ</fullName>
    </recommendedName>
</protein>
<dbReference type="AlphaFoldDB" id="A0A918KQ30"/>